<accession>A0A5H8VBP5</accession>
<feature type="domain" description="Tyr recombinase" evidence="6">
    <location>
        <begin position="111"/>
        <end position="319"/>
    </location>
</feature>
<dbReference type="PROSITE" id="PS51898">
    <property type="entry name" value="TYR_RECOMBINASE"/>
    <property type="match status" value="1"/>
</dbReference>
<name>A0A5H8VBP5_SALVI</name>
<evidence type="ECO:0000256" key="3">
    <source>
        <dbReference type="ARBA" id="ARBA00023125"/>
    </source>
</evidence>
<dbReference type="PROSITE" id="PS51900">
    <property type="entry name" value="CB"/>
    <property type="match status" value="1"/>
</dbReference>
<dbReference type="Gene3D" id="1.10.443.10">
    <property type="entry name" value="Intergrase catalytic core"/>
    <property type="match status" value="1"/>
</dbReference>
<dbReference type="Gene3D" id="1.10.150.130">
    <property type="match status" value="1"/>
</dbReference>
<evidence type="ECO:0000259" key="7">
    <source>
        <dbReference type="PROSITE" id="PS51900"/>
    </source>
</evidence>
<reference evidence="8" key="3">
    <citation type="submission" date="2019-01" db="EMBL/GenBank/DDBJ databases">
        <authorList>
            <person name="Ashton P.M."/>
            <person name="Dallman T."/>
            <person name="Nair S."/>
            <person name="De Pinna E."/>
            <person name="Peters T."/>
            <person name="Grant K."/>
        </authorList>
    </citation>
    <scope>NUCLEOTIDE SEQUENCE</scope>
    <source>
        <strain evidence="8">662868</strain>
    </source>
</reference>
<dbReference type="InterPro" id="IPR013762">
    <property type="entry name" value="Integrase-like_cat_sf"/>
</dbReference>
<evidence type="ECO:0000313" key="9">
    <source>
        <dbReference type="EMBL" id="HAE0513190.1"/>
    </source>
</evidence>
<evidence type="ECO:0000256" key="2">
    <source>
        <dbReference type="ARBA" id="ARBA00022908"/>
    </source>
</evidence>
<evidence type="ECO:0000259" key="6">
    <source>
        <dbReference type="PROSITE" id="PS51898"/>
    </source>
</evidence>
<gene>
    <name evidence="8" type="ORF">EPH71_12820</name>
    <name evidence="9" type="ORF">G2254_07615</name>
</gene>
<dbReference type="InterPro" id="IPR010998">
    <property type="entry name" value="Integrase_recombinase_N"/>
</dbReference>
<dbReference type="SUPFAM" id="SSF56349">
    <property type="entry name" value="DNA breaking-rejoining enzymes"/>
    <property type="match status" value="1"/>
</dbReference>
<dbReference type="PANTHER" id="PTHR30349:SF64">
    <property type="entry name" value="PROPHAGE INTEGRASE INTD-RELATED"/>
    <property type="match status" value="1"/>
</dbReference>
<reference evidence="9" key="2">
    <citation type="submission" date="2019-01" db="EMBL/GenBank/DDBJ databases">
        <authorList>
            <consortium name="NCBI Pathogen Detection Project"/>
        </authorList>
    </citation>
    <scope>NUCLEOTIDE SEQUENCE</scope>
    <source>
        <strain evidence="9">Sam_633c6f36-1e27-408e-91b2-0c60d1fc8ad3</strain>
    </source>
</reference>
<evidence type="ECO:0000256" key="1">
    <source>
        <dbReference type="ARBA" id="ARBA00008857"/>
    </source>
</evidence>
<evidence type="ECO:0000256" key="4">
    <source>
        <dbReference type="ARBA" id="ARBA00023172"/>
    </source>
</evidence>
<dbReference type="PANTHER" id="PTHR30349">
    <property type="entry name" value="PHAGE INTEGRASE-RELATED"/>
    <property type="match status" value="1"/>
</dbReference>
<dbReference type="AlphaFoldDB" id="A0A5H8VBP5"/>
<dbReference type="InterPro" id="IPR002104">
    <property type="entry name" value="Integrase_catalytic"/>
</dbReference>
<keyword evidence="2" id="KW-0229">DNA integration</keyword>
<dbReference type="GO" id="GO:0006310">
    <property type="term" value="P:DNA recombination"/>
    <property type="evidence" value="ECO:0007669"/>
    <property type="project" value="UniProtKB-KW"/>
</dbReference>
<dbReference type="EMBL" id="DAAQRC010000002">
    <property type="protein sequence ID" value="HAE0513190.1"/>
    <property type="molecule type" value="Genomic_DNA"/>
</dbReference>
<proteinExistence type="inferred from homology"/>
<dbReference type="GO" id="GO:0015074">
    <property type="term" value="P:DNA integration"/>
    <property type="evidence" value="ECO:0007669"/>
    <property type="project" value="UniProtKB-KW"/>
</dbReference>
<comment type="caution">
    <text evidence="8">The sequence shown here is derived from an EMBL/GenBank/DDBJ whole genome shotgun (WGS) entry which is preliminary data.</text>
</comment>
<dbReference type="InterPro" id="IPR011010">
    <property type="entry name" value="DNA_brk_join_enz"/>
</dbReference>
<evidence type="ECO:0000256" key="5">
    <source>
        <dbReference type="PROSITE-ProRule" id="PRU01248"/>
    </source>
</evidence>
<dbReference type="InterPro" id="IPR050090">
    <property type="entry name" value="Tyrosine_recombinase_XerCD"/>
</dbReference>
<sequence>MKINNADKCWNDLMDEFFFCRSVREATEWSYRKVLNGFRKFVGGTLLPEDIRQQHVREWRREVLKNQKRSTHTWNNKVRHMRAIFSFASSSELLHLSCNPFEGMSVRQEKKRKKTLTRKQIKRILLVLEQFQEDEMNLKMHWKCAIRPAWYWIIVVNTLRFTGMRLNQLLHLRLRDVNPEERWIDLCSEGSKTHHEWRIPMVSHLVPGITRLMDEAVKRGATPDDYLFHYHRYALPVSEALSVSGPPEEQKVKGFFRRLSKECGFQVSAHRFRHTLASTLMAAPERNLYMVKTMLGHRNVSTTLEYVEMDLKGTARILEAELSKLTDDL</sequence>
<comment type="similarity">
    <text evidence="1">Belongs to the 'phage' integrase family.</text>
</comment>
<keyword evidence="4" id="KW-0233">DNA recombination</keyword>
<evidence type="ECO:0000313" key="8">
    <source>
        <dbReference type="EMBL" id="ECA7343806.1"/>
    </source>
</evidence>
<dbReference type="InterPro" id="IPR044068">
    <property type="entry name" value="CB"/>
</dbReference>
<feature type="domain" description="Core-binding (CB)" evidence="7">
    <location>
        <begin position="8"/>
        <end position="89"/>
    </location>
</feature>
<dbReference type="CDD" id="cd00397">
    <property type="entry name" value="DNA_BRE_C"/>
    <property type="match status" value="1"/>
</dbReference>
<keyword evidence="3 5" id="KW-0238">DNA-binding</keyword>
<reference evidence="9" key="1">
    <citation type="journal article" date="2018" name="Genome Biol.">
        <title>SKESA: strategic k-mer extension for scrupulous assemblies.</title>
        <authorList>
            <person name="Souvorov A."/>
            <person name="Agarwala R."/>
            <person name="Lipman D.J."/>
        </authorList>
    </citation>
    <scope>NUCLEOTIDE SEQUENCE</scope>
    <source>
        <strain evidence="9">Sam_633c6f36-1e27-408e-91b2-0c60d1fc8ad3</strain>
    </source>
</reference>
<dbReference type="Pfam" id="PF00589">
    <property type="entry name" value="Phage_integrase"/>
    <property type="match status" value="1"/>
</dbReference>
<dbReference type="EMBL" id="AAHVHS010000009">
    <property type="protein sequence ID" value="ECA7343806.1"/>
    <property type="molecule type" value="Genomic_DNA"/>
</dbReference>
<dbReference type="GO" id="GO:0003677">
    <property type="term" value="F:DNA binding"/>
    <property type="evidence" value="ECO:0007669"/>
    <property type="project" value="UniProtKB-UniRule"/>
</dbReference>
<protein>
    <submittedName>
        <fullName evidence="8">Site-specific integrase</fullName>
    </submittedName>
</protein>
<organism evidence="8">
    <name type="scientific">Salmonella virchow</name>
    <dbReference type="NCBI Taxonomy" id="48409"/>
    <lineage>
        <taxon>Bacteria</taxon>
        <taxon>Pseudomonadati</taxon>
        <taxon>Pseudomonadota</taxon>
        <taxon>Gammaproteobacteria</taxon>
        <taxon>Enterobacterales</taxon>
        <taxon>Enterobacteriaceae</taxon>
        <taxon>Salmonella</taxon>
    </lineage>
</organism>